<dbReference type="InterPro" id="IPR004364">
    <property type="entry name" value="Aa-tRNA-synt_II"/>
</dbReference>
<evidence type="ECO:0000256" key="3">
    <source>
        <dbReference type="ARBA" id="ARBA00022840"/>
    </source>
</evidence>
<feature type="region of interest" description="Disordered" evidence="6">
    <location>
        <begin position="253"/>
        <end position="276"/>
    </location>
</feature>
<dbReference type="Proteomes" id="UP000033710">
    <property type="component" value="Unassembled WGS sequence"/>
</dbReference>
<gene>
    <name evidence="8" type="ORF">SPSK_04122</name>
</gene>
<sequence>MIHTSAAALELRVLTSWHNADPDLLYTTDGPSRGIFCVLCSYGVLVCSRSTNDNLNTLIRCLRAAQSSLASDTPTSVAGFLEWAPAEAVPGVVVHGFVRSVRTMKKYTFVTLGDGSSLAAMQAVVPAELLAASAGANVGEAPITNGSAVRLEGAWTPSPGAGQSHELHVTALQVAGPSDAKTFPIQKKYQTPEFLRTLPHLRPRIPLNTTLLRFRSDVVASLNRFFAERAFVQTHPPLITSSDCEGAGEVFTVTAGPSSSSSSTTTETSPDNEESHFFRSPKYLTVSTQLHLEALAQSLGNVWTLSPTFRAEANDTPRHLSEFYMLEAEMSFVDRLDGVMDLVEDMLRHVATENRGGRPYTELVAAASSAKSKAHDNDEDAVDLETRWSGLLSAAPWPRITYAEALRILSDAPTGTFEFTPAWEMGLMTEHERYLARVVGGPEAAPVFVTHYPRASKAFYMLPTDAQGSADASADTVDCFDLLVPEFCEIAGGSMREHRLDQLVATMRARGMPVPAEQERHRDGEVGEADASSGGGNGLDWYVDLRRWGCPPHGGFGVGLDRLLCYLTGVPTVRDMVAFPRWYGRCDC</sequence>
<dbReference type="InterPro" id="IPR012340">
    <property type="entry name" value="NA-bd_OB-fold"/>
</dbReference>
<dbReference type="InterPro" id="IPR006195">
    <property type="entry name" value="aa-tRNA-synth_II"/>
</dbReference>
<dbReference type="VEuPathDB" id="FungiDB:SPSK_04122"/>
<organism evidence="8 9">
    <name type="scientific">Sporothrix schenckii 1099-18</name>
    <dbReference type="NCBI Taxonomy" id="1397361"/>
    <lineage>
        <taxon>Eukaryota</taxon>
        <taxon>Fungi</taxon>
        <taxon>Dikarya</taxon>
        <taxon>Ascomycota</taxon>
        <taxon>Pezizomycotina</taxon>
        <taxon>Sordariomycetes</taxon>
        <taxon>Sordariomycetidae</taxon>
        <taxon>Ophiostomatales</taxon>
        <taxon>Ophiostomataceae</taxon>
        <taxon>Sporothrix</taxon>
    </lineage>
</organism>
<dbReference type="InterPro" id="IPR004365">
    <property type="entry name" value="NA-bd_OB_tRNA"/>
</dbReference>
<dbReference type="GeneID" id="27666210"/>
<dbReference type="Pfam" id="PF01336">
    <property type="entry name" value="tRNA_anti-codon"/>
    <property type="match status" value="1"/>
</dbReference>
<protein>
    <submittedName>
        <fullName evidence="8">Asparaginyl-tRNA synthetase</fullName>
    </submittedName>
</protein>
<evidence type="ECO:0000256" key="5">
    <source>
        <dbReference type="ARBA" id="ARBA00023146"/>
    </source>
</evidence>
<evidence type="ECO:0000313" key="8">
    <source>
        <dbReference type="EMBL" id="KJR83493.1"/>
    </source>
</evidence>
<feature type="domain" description="Aminoacyl-transfer RNA synthetases class-II family profile" evidence="7">
    <location>
        <begin position="212"/>
        <end position="580"/>
    </location>
</feature>
<keyword evidence="4" id="KW-0648">Protein biosynthesis</keyword>
<evidence type="ECO:0000256" key="6">
    <source>
        <dbReference type="SAM" id="MobiDB-lite"/>
    </source>
</evidence>
<dbReference type="SUPFAM" id="SSF55681">
    <property type="entry name" value="Class II aaRS and biotin synthetases"/>
    <property type="match status" value="1"/>
</dbReference>
<evidence type="ECO:0000259" key="7">
    <source>
        <dbReference type="PROSITE" id="PS50862"/>
    </source>
</evidence>
<feature type="region of interest" description="Disordered" evidence="6">
    <location>
        <begin position="513"/>
        <end position="534"/>
    </location>
</feature>
<keyword evidence="2" id="KW-0547">Nucleotide-binding</keyword>
<dbReference type="PANTHER" id="PTHR22594">
    <property type="entry name" value="ASPARTYL/LYSYL-TRNA SYNTHETASE"/>
    <property type="match status" value="1"/>
</dbReference>
<dbReference type="GO" id="GO:0003676">
    <property type="term" value="F:nucleic acid binding"/>
    <property type="evidence" value="ECO:0007669"/>
    <property type="project" value="InterPro"/>
</dbReference>
<evidence type="ECO:0000313" key="9">
    <source>
        <dbReference type="Proteomes" id="UP000033710"/>
    </source>
</evidence>
<dbReference type="Pfam" id="PF00152">
    <property type="entry name" value="tRNA-synt_2"/>
    <property type="match status" value="1"/>
</dbReference>
<dbReference type="AlphaFoldDB" id="A0A0F2M1C4"/>
<dbReference type="EMBL" id="AXCR01000010">
    <property type="protein sequence ID" value="KJR83493.1"/>
    <property type="molecule type" value="Genomic_DNA"/>
</dbReference>
<dbReference type="RefSeq" id="XP_016586169.1">
    <property type="nucleotide sequence ID" value="XM_016730933.1"/>
</dbReference>
<dbReference type="PROSITE" id="PS50862">
    <property type="entry name" value="AA_TRNA_LIGASE_II"/>
    <property type="match status" value="1"/>
</dbReference>
<keyword evidence="3" id="KW-0067">ATP-binding</keyword>
<keyword evidence="5 8" id="KW-0030">Aminoacyl-tRNA synthetase</keyword>
<feature type="compositionally biased region" description="Low complexity" evidence="6">
    <location>
        <begin position="258"/>
        <end position="269"/>
    </location>
</feature>
<dbReference type="InterPro" id="IPR045864">
    <property type="entry name" value="aa-tRNA-synth_II/BPL/LPL"/>
</dbReference>
<dbReference type="GO" id="GO:0005524">
    <property type="term" value="F:ATP binding"/>
    <property type="evidence" value="ECO:0007669"/>
    <property type="project" value="UniProtKB-KW"/>
</dbReference>
<name>A0A0F2M1C4_SPOSC</name>
<dbReference type="CDD" id="cd04318">
    <property type="entry name" value="EcAsnRS_like_N"/>
    <property type="match status" value="1"/>
</dbReference>
<dbReference type="KEGG" id="ssck:SPSK_04122"/>
<dbReference type="OrthoDB" id="43906at2759"/>
<reference evidence="8 9" key="1">
    <citation type="journal article" date="2014" name="BMC Genomics">
        <title>Comparative genomics of the major fungal agents of human and animal Sporotrichosis: Sporothrix schenckii and Sporothrix brasiliensis.</title>
        <authorList>
            <person name="Teixeira M.M."/>
            <person name="de Almeida L.G."/>
            <person name="Kubitschek-Barreira P."/>
            <person name="Alves F.L."/>
            <person name="Kioshima E.S."/>
            <person name="Abadio A.K."/>
            <person name="Fernandes L."/>
            <person name="Derengowski L.S."/>
            <person name="Ferreira K.S."/>
            <person name="Souza R.C."/>
            <person name="Ruiz J.C."/>
            <person name="de Andrade N.C."/>
            <person name="Paes H.C."/>
            <person name="Nicola A.M."/>
            <person name="Albuquerque P."/>
            <person name="Gerber A.L."/>
            <person name="Martins V.P."/>
            <person name="Peconick L.D."/>
            <person name="Neto A.V."/>
            <person name="Chaucanez C.B."/>
            <person name="Silva P.A."/>
            <person name="Cunha O.L."/>
            <person name="de Oliveira F.F."/>
            <person name="dos Santos T.C."/>
            <person name="Barros A.L."/>
            <person name="Soares M.A."/>
            <person name="de Oliveira L.M."/>
            <person name="Marini M.M."/>
            <person name="Villalobos-Duno H."/>
            <person name="Cunha M.M."/>
            <person name="de Hoog S."/>
            <person name="da Silveira J.F."/>
            <person name="Henrissat B."/>
            <person name="Nino-Vega G.A."/>
            <person name="Cisalpino P.S."/>
            <person name="Mora-Montes H.M."/>
            <person name="Almeida S.R."/>
            <person name="Stajich J.E."/>
            <person name="Lopes-Bezerra L.M."/>
            <person name="Vasconcelos A.T."/>
            <person name="Felipe M.S."/>
        </authorList>
    </citation>
    <scope>NUCLEOTIDE SEQUENCE [LARGE SCALE GENOMIC DNA]</scope>
    <source>
        <strain evidence="8 9">1099-18</strain>
    </source>
</reference>
<evidence type="ECO:0000256" key="2">
    <source>
        <dbReference type="ARBA" id="ARBA00022741"/>
    </source>
</evidence>
<keyword evidence="1" id="KW-0436">Ligase</keyword>
<accession>A0A0F2M1C4</accession>
<dbReference type="GO" id="GO:0005739">
    <property type="term" value="C:mitochondrion"/>
    <property type="evidence" value="ECO:0007669"/>
    <property type="project" value="TreeGrafter"/>
</dbReference>
<reference evidence="8 9" key="2">
    <citation type="journal article" date="2015" name="Eukaryot. Cell">
        <title>Asexual propagation of a virulent clone complex in a human and feline outbreak of sporotrichosis.</title>
        <authorList>
            <person name="Teixeira Mde M."/>
            <person name="Rodrigues A.M."/>
            <person name="Tsui C.K."/>
            <person name="de Almeida L.G."/>
            <person name="Van Diepeningen A.D."/>
            <person name="van den Ende B.G."/>
            <person name="Fernandes G.F."/>
            <person name="Kano R."/>
            <person name="Hamelin R.C."/>
            <person name="Lopes-Bezerra L.M."/>
            <person name="Vasconcelos A.T."/>
            <person name="de Hoog S."/>
            <person name="de Camargo Z.P."/>
            <person name="Felipe M.S."/>
        </authorList>
    </citation>
    <scope>NUCLEOTIDE SEQUENCE [LARGE SCALE GENOMIC DNA]</scope>
    <source>
        <strain evidence="8 9">1099-18</strain>
    </source>
</reference>
<dbReference type="GO" id="GO:0006421">
    <property type="term" value="P:asparaginyl-tRNA aminoacylation"/>
    <property type="evidence" value="ECO:0007669"/>
    <property type="project" value="TreeGrafter"/>
</dbReference>
<dbReference type="GO" id="GO:0004816">
    <property type="term" value="F:asparagine-tRNA ligase activity"/>
    <property type="evidence" value="ECO:0007669"/>
    <property type="project" value="TreeGrafter"/>
</dbReference>
<dbReference type="PRINTS" id="PR01042">
    <property type="entry name" value="TRNASYNTHASP"/>
</dbReference>
<dbReference type="SUPFAM" id="SSF50249">
    <property type="entry name" value="Nucleic acid-binding proteins"/>
    <property type="match status" value="1"/>
</dbReference>
<dbReference type="Gene3D" id="2.40.50.140">
    <property type="entry name" value="Nucleic acid-binding proteins"/>
    <property type="match status" value="1"/>
</dbReference>
<evidence type="ECO:0000256" key="4">
    <source>
        <dbReference type="ARBA" id="ARBA00022917"/>
    </source>
</evidence>
<dbReference type="InterPro" id="IPR002312">
    <property type="entry name" value="Asp/Asn-tRNA-synth_IIb"/>
</dbReference>
<dbReference type="Gene3D" id="3.30.930.10">
    <property type="entry name" value="Bira Bifunctional Protein, Domain 2"/>
    <property type="match status" value="1"/>
</dbReference>
<evidence type="ECO:0000256" key="1">
    <source>
        <dbReference type="ARBA" id="ARBA00022598"/>
    </source>
</evidence>
<dbReference type="PANTHER" id="PTHR22594:SF34">
    <property type="entry name" value="ASPARAGINE--TRNA LIGASE, MITOCHONDRIAL-RELATED"/>
    <property type="match status" value="1"/>
</dbReference>
<proteinExistence type="predicted"/>
<comment type="caution">
    <text evidence="8">The sequence shown here is derived from an EMBL/GenBank/DDBJ whole genome shotgun (WGS) entry which is preliminary data.</text>
</comment>